<dbReference type="GO" id="GO:0046872">
    <property type="term" value="F:metal ion binding"/>
    <property type="evidence" value="ECO:0007669"/>
    <property type="project" value="UniProtKB-KW"/>
</dbReference>
<dbReference type="InterPro" id="IPR029068">
    <property type="entry name" value="Glyas_Bleomycin-R_OHBP_Dase"/>
</dbReference>
<proteinExistence type="predicted"/>
<dbReference type="InterPro" id="IPR037523">
    <property type="entry name" value="VOC_core"/>
</dbReference>
<dbReference type="RefSeq" id="WP_188423520.1">
    <property type="nucleotide sequence ID" value="NZ_BMCI01000002.1"/>
</dbReference>
<evidence type="ECO:0000256" key="2">
    <source>
        <dbReference type="SAM" id="MobiDB-lite"/>
    </source>
</evidence>
<dbReference type="AlphaFoldDB" id="A0A830DVG9"/>
<dbReference type="PROSITE" id="PS51819">
    <property type="entry name" value="VOC"/>
    <property type="match status" value="2"/>
</dbReference>
<name>A0A830DVG9_9EURY</name>
<evidence type="ECO:0000313" key="5">
    <source>
        <dbReference type="Proteomes" id="UP000646833"/>
    </source>
</evidence>
<comment type="caution">
    <text evidence="4">The sequence shown here is derived from an EMBL/GenBank/DDBJ whole genome shotgun (WGS) entry which is preliminary data.</text>
</comment>
<dbReference type="Gene3D" id="3.10.180.10">
    <property type="entry name" value="2,3-Dihydroxybiphenyl 1,2-Dioxygenase, domain 1"/>
    <property type="match status" value="2"/>
</dbReference>
<dbReference type="PANTHER" id="PTHR43279:SF1">
    <property type="entry name" value="CATECHOL-2,3-DIOXYGENASE"/>
    <property type="match status" value="1"/>
</dbReference>
<reference evidence="4" key="1">
    <citation type="journal article" date="2014" name="Int. J. Syst. Evol. Microbiol.">
        <title>Complete genome sequence of Corynebacterium casei LMG S-19264T (=DSM 44701T), isolated from a smear-ripened cheese.</title>
        <authorList>
            <consortium name="US DOE Joint Genome Institute (JGI-PGF)"/>
            <person name="Walter F."/>
            <person name="Albersmeier A."/>
            <person name="Kalinowski J."/>
            <person name="Ruckert C."/>
        </authorList>
    </citation>
    <scope>NUCLEOTIDE SEQUENCE</scope>
    <source>
        <strain evidence="4">CCM 7217</strain>
    </source>
</reference>
<dbReference type="Pfam" id="PF00903">
    <property type="entry name" value="Glyoxalase"/>
    <property type="match status" value="2"/>
</dbReference>
<dbReference type="SUPFAM" id="SSF54593">
    <property type="entry name" value="Glyoxalase/Bleomycin resistance protein/Dihydroxybiphenyl dioxygenase"/>
    <property type="match status" value="2"/>
</dbReference>
<dbReference type="Proteomes" id="UP000646833">
    <property type="component" value="Unassembled WGS sequence"/>
</dbReference>
<dbReference type="PROSITE" id="PS00934">
    <property type="entry name" value="GLYOXALASE_I_1"/>
    <property type="match status" value="1"/>
</dbReference>
<feature type="domain" description="VOC" evidence="3">
    <location>
        <begin position="178"/>
        <end position="311"/>
    </location>
</feature>
<reference evidence="4" key="2">
    <citation type="submission" date="2020-09" db="EMBL/GenBank/DDBJ databases">
        <authorList>
            <person name="Sun Q."/>
            <person name="Sedlacek I."/>
        </authorList>
    </citation>
    <scope>NUCLEOTIDE SEQUENCE</scope>
    <source>
        <strain evidence="4">CCM 7217</strain>
    </source>
</reference>
<gene>
    <name evidence="4" type="ORF">GCM10007209_14030</name>
</gene>
<feature type="compositionally biased region" description="Acidic residues" evidence="2">
    <location>
        <begin position="271"/>
        <end position="288"/>
    </location>
</feature>
<sequence length="312" mass="33552">MTNDFPSDGSLTDDAHLGRVALRVGSLDRVVPFYRDVVGLAVERDRDGSRAVLSAGETPVVVLDEDPDAPERGRREAGLFHLAVRVPDRGALGDVLSRARTRASDADATLSGASDHLVSEALYFRDPEGNGVEVYRDRPREEWPWTDDRRVSMDTLPLDLGSLADDAAGADRAPAGTDLGHVHLEVTDVPRSRDFYVDALGMRVRDEGYPGAAFVAAGEYHHHVGLNSWNTRSAPVGEGRGIEWFEVVVPDAATLDAVRESLTGGGHEFDAVDEDGFDEVGSGDDDAADAPTTDSFVVSDPDGIGVRVVYSR</sequence>
<keyword evidence="1" id="KW-0479">Metal-binding</keyword>
<evidence type="ECO:0000256" key="1">
    <source>
        <dbReference type="ARBA" id="ARBA00022723"/>
    </source>
</evidence>
<evidence type="ECO:0000313" key="4">
    <source>
        <dbReference type="EMBL" id="GGC53501.1"/>
    </source>
</evidence>
<dbReference type="EMBL" id="BMCI01000002">
    <property type="protein sequence ID" value="GGC53501.1"/>
    <property type="molecule type" value="Genomic_DNA"/>
</dbReference>
<organism evidence="4 5">
    <name type="scientific">Haloferax sulfurifontis</name>
    <dbReference type="NCBI Taxonomy" id="255616"/>
    <lineage>
        <taxon>Archaea</taxon>
        <taxon>Methanobacteriati</taxon>
        <taxon>Methanobacteriota</taxon>
        <taxon>Stenosarchaea group</taxon>
        <taxon>Halobacteria</taxon>
        <taxon>Halobacteriales</taxon>
        <taxon>Haloferacaceae</taxon>
        <taxon>Haloferax</taxon>
    </lineage>
</organism>
<feature type="domain" description="VOC" evidence="3">
    <location>
        <begin position="16"/>
        <end position="137"/>
    </location>
</feature>
<accession>A0A830DVG9</accession>
<dbReference type="PANTHER" id="PTHR43279">
    <property type="entry name" value="CATECHOL-2,3-DIOXYGENASE"/>
    <property type="match status" value="1"/>
</dbReference>
<evidence type="ECO:0000259" key="3">
    <source>
        <dbReference type="PROSITE" id="PS51819"/>
    </source>
</evidence>
<protein>
    <submittedName>
        <fullName evidence="4">Glyoxalase</fullName>
    </submittedName>
</protein>
<feature type="region of interest" description="Disordered" evidence="2">
    <location>
        <begin position="265"/>
        <end position="299"/>
    </location>
</feature>
<dbReference type="GO" id="GO:0004462">
    <property type="term" value="F:lactoylglutathione lyase activity"/>
    <property type="evidence" value="ECO:0007669"/>
    <property type="project" value="InterPro"/>
</dbReference>
<dbReference type="InterPro" id="IPR018146">
    <property type="entry name" value="Glyoxalase_1_CS"/>
</dbReference>
<dbReference type="InterPro" id="IPR004360">
    <property type="entry name" value="Glyas_Fos-R_dOase_dom"/>
</dbReference>